<evidence type="ECO:0000256" key="11">
    <source>
        <dbReference type="ARBA" id="ARBA00022840"/>
    </source>
</evidence>
<dbReference type="PATRIC" id="fig|400092.3.peg.3003"/>
<dbReference type="InterPro" id="IPR025669">
    <property type="entry name" value="AAA_dom"/>
</dbReference>
<name>A0A0E3ZG78_9BACT</name>
<evidence type="ECO:0000256" key="12">
    <source>
        <dbReference type="ARBA" id="ARBA00022989"/>
    </source>
</evidence>
<feature type="domain" description="Polysaccharide chain length determinant N-terminal" evidence="17">
    <location>
        <begin position="18"/>
        <end position="111"/>
    </location>
</feature>
<evidence type="ECO:0000259" key="17">
    <source>
        <dbReference type="Pfam" id="PF02706"/>
    </source>
</evidence>
<evidence type="ECO:0000259" key="18">
    <source>
        <dbReference type="Pfam" id="PF13614"/>
    </source>
</evidence>
<keyword evidence="7" id="KW-0808">Transferase</keyword>
<dbReference type="GO" id="GO:0005524">
    <property type="term" value="F:ATP binding"/>
    <property type="evidence" value="ECO:0007669"/>
    <property type="project" value="UniProtKB-KW"/>
</dbReference>
<dbReference type="Pfam" id="PF13807">
    <property type="entry name" value="GNVR"/>
    <property type="match status" value="1"/>
</dbReference>
<comment type="similarity">
    <text evidence="2">Belongs to the CpsD/CapB family.</text>
</comment>
<keyword evidence="12 16" id="KW-1133">Transmembrane helix</keyword>
<dbReference type="EC" id="2.7.10.2" evidence="4"/>
<dbReference type="GO" id="GO:0005886">
    <property type="term" value="C:plasma membrane"/>
    <property type="evidence" value="ECO:0007669"/>
    <property type="project" value="UniProtKB-SubCell"/>
</dbReference>
<evidence type="ECO:0000256" key="7">
    <source>
        <dbReference type="ARBA" id="ARBA00022679"/>
    </source>
</evidence>
<keyword evidence="14" id="KW-0829">Tyrosine-protein kinase</keyword>
<dbReference type="InterPro" id="IPR027417">
    <property type="entry name" value="P-loop_NTPase"/>
</dbReference>
<dbReference type="EMBL" id="CP009621">
    <property type="protein sequence ID" value="AKD03974.1"/>
    <property type="molecule type" value="Genomic_DNA"/>
</dbReference>
<dbReference type="InterPro" id="IPR050445">
    <property type="entry name" value="Bact_polysacc_biosynth/exp"/>
</dbReference>
<evidence type="ECO:0000256" key="10">
    <source>
        <dbReference type="ARBA" id="ARBA00022777"/>
    </source>
</evidence>
<dbReference type="AlphaFoldDB" id="A0A0E3ZG78"/>
<organism evidence="20 21">
    <name type="scientific">Pontibacter korlensis</name>
    <dbReference type="NCBI Taxonomy" id="400092"/>
    <lineage>
        <taxon>Bacteria</taxon>
        <taxon>Pseudomonadati</taxon>
        <taxon>Bacteroidota</taxon>
        <taxon>Cytophagia</taxon>
        <taxon>Cytophagales</taxon>
        <taxon>Hymenobacteraceae</taxon>
        <taxon>Pontibacter</taxon>
    </lineage>
</organism>
<feature type="transmembrane region" description="Helical" evidence="16">
    <location>
        <begin position="29"/>
        <end position="48"/>
    </location>
</feature>
<dbReference type="KEGG" id="pko:PKOR_13785"/>
<evidence type="ECO:0000313" key="20">
    <source>
        <dbReference type="EMBL" id="AKD03974.1"/>
    </source>
</evidence>
<evidence type="ECO:0000256" key="3">
    <source>
        <dbReference type="ARBA" id="ARBA00008883"/>
    </source>
</evidence>
<proteinExistence type="inferred from homology"/>
<feature type="domain" description="AAA" evidence="18">
    <location>
        <begin position="582"/>
        <end position="708"/>
    </location>
</feature>
<evidence type="ECO:0000256" key="5">
    <source>
        <dbReference type="ARBA" id="ARBA00022475"/>
    </source>
</evidence>
<dbReference type="CDD" id="cd05387">
    <property type="entry name" value="BY-kinase"/>
    <property type="match status" value="1"/>
</dbReference>
<feature type="domain" description="Tyrosine-protein kinase G-rich" evidence="19">
    <location>
        <begin position="440"/>
        <end position="519"/>
    </location>
</feature>
<evidence type="ECO:0000256" key="14">
    <source>
        <dbReference type="ARBA" id="ARBA00023137"/>
    </source>
</evidence>
<evidence type="ECO:0000256" key="15">
    <source>
        <dbReference type="ARBA" id="ARBA00051245"/>
    </source>
</evidence>
<keyword evidence="9" id="KW-0547">Nucleotide-binding</keyword>
<comment type="subcellular location">
    <subcellularLocation>
        <location evidence="1">Cell inner membrane</location>
        <topology evidence="1">Multi-pass membrane protein</topology>
    </subcellularLocation>
</comment>
<dbReference type="InterPro" id="IPR003856">
    <property type="entry name" value="LPS_length_determ_N"/>
</dbReference>
<accession>A0A0E3ZG78</accession>
<evidence type="ECO:0000256" key="4">
    <source>
        <dbReference type="ARBA" id="ARBA00011903"/>
    </source>
</evidence>
<dbReference type="Proteomes" id="UP000033109">
    <property type="component" value="Chromosome"/>
</dbReference>
<dbReference type="GO" id="GO:0004715">
    <property type="term" value="F:non-membrane spanning protein tyrosine kinase activity"/>
    <property type="evidence" value="ECO:0007669"/>
    <property type="project" value="UniProtKB-EC"/>
</dbReference>
<keyword evidence="6" id="KW-0997">Cell inner membrane</keyword>
<keyword evidence="8 16" id="KW-0812">Transmembrane</keyword>
<evidence type="ECO:0000256" key="9">
    <source>
        <dbReference type="ARBA" id="ARBA00022741"/>
    </source>
</evidence>
<comment type="catalytic activity">
    <reaction evidence="15">
        <text>L-tyrosyl-[protein] + ATP = O-phospho-L-tyrosyl-[protein] + ADP + H(+)</text>
        <dbReference type="Rhea" id="RHEA:10596"/>
        <dbReference type="Rhea" id="RHEA-COMP:10136"/>
        <dbReference type="Rhea" id="RHEA-COMP:20101"/>
        <dbReference type="ChEBI" id="CHEBI:15378"/>
        <dbReference type="ChEBI" id="CHEBI:30616"/>
        <dbReference type="ChEBI" id="CHEBI:46858"/>
        <dbReference type="ChEBI" id="CHEBI:61978"/>
        <dbReference type="ChEBI" id="CHEBI:456216"/>
        <dbReference type="EC" id="2.7.10.2"/>
    </reaction>
</comment>
<evidence type="ECO:0000256" key="13">
    <source>
        <dbReference type="ARBA" id="ARBA00023136"/>
    </source>
</evidence>
<dbReference type="Pfam" id="PF02706">
    <property type="entry name" value="Wzz"/>
    <property type="match status" value="1"/>
</dbReference>
<evidence type="ECO:0000259" key="19">
    <source>
        <dbReference type="Pfam" id="PF13807"/>
    </source>
</evidence>
<dbReference type="InterPro" id="IPR032807">
    <property type="entry name" value="GNVR"/>
</dbReference>
<evidence type="ECO:0000313" key="21">
    <source>
        <dbReference type="Proteomes" id="UP000033109"/>
    </source>
</evidence>
<dbReference type="NCBIfam" id="TIGR01007">
    <property type="entry name" value="eps_fam"/>
    <property type="match status" value="1"/>
</dbReference>
<evidence type="ECO:0000256" key="16">
    <source>
        <dbReference type="SAM" id="Phobius"/>
    </source>
</evidence>
<keyword evidence="13 16" id="KW-0472">Membrane</keyword>
<keyword evidence="11" id="KW-0067">ATP-binding</keyword>
<keyword evidence="10" id="KW-0418">Kinase</keyword>
<gene>
    <name evidence="20" type="ORF">PKOR_13785</name>
</gene>
<keyword evidence="5" id="KW-1003">Cell membrane</keyword>
<dbReference type="PANTHER" id="PTHR32309:SF13">
    <property type="entry name" value="FERRIC ENTEROBACTIN TRANSPORT PROTEIN FEPE"/>
    <property type="match status" value="1"/>
</dbReference>
<dbReference type="InterPro" id="IPR005702">
    <property type="entry name" value="Wzc-like_C"/>
</dbReference>
<sequence length="783" mass="88382">MMDKELFPLSSERAGEKDIRRILLNYLRYWYLFLIGAALGLCGAFLYLRYYTIPKYSVYSTVLIKDDKSDSHLSNESAFSDLEIFQATKNINNEIEVLQSESLMKRVASELSLFIGYYIEGRVNDIEIYGSEVPIKVLVNDLAPPAYRKSFVIHIKSDSTYNLDDNEGKMYTYKFGQQIQKPYGVFTVVPDSGLTASSKSIGSKLTVKFKNVQQLAEHYSQAIQIGPVNKSASVLWVGLTDPIPEKAKDIVNKLIEVYNKEAIEDKNLIASYTIDFIDERLRYLTSELSGVEKDVEQYKRQHELTDVNIQASNYLNIASGYNKQLSDWAIQIEILESIESYLNKDENQYKMVPSTLSIQDVTLMGLIARFNELQLDRERMLRTAQPKSPIIKNLNEQLANIRSSILENLRNIKKGLLITSNNLRANSDEFESKIKKVPSMERELLEISRQQAIKQNLYLYLLQKREETALSLAATVSSLRVIDPAKGGNVPVSPNKSTIYLMSLLLGICLPFAGIFIKDLLDDKVQTQQDVQHLTIAPVLGELPHNNYDTVVVTKGNRTPIVEMFRHIRAKLHFAAVDKENKVILITSSMSGEGKTFFAINLAASLVLTGKKVLLIDLDLRKSTLSDELGLSEEGIGVSDYLVSNNVPIHEIIRSSAKVTDLFVISSGPTPPDPTELMMSTKLADLILELKSSFDFIIIDTAPVGQVADALSISSVIDSTIYIVRYNYTKKRQIEIVDEIYRNKTLCHPMIVLNDSKHVSSYGYGYGYCYSKEEKKDLSKKLI</sequence>
<reference evidence="20 21" key="1">
    <citation type="journal article" date="2015" name="Sci. Rep.">
        <title>Unraveling adaptation of Pontibacter korlensis to radiation and infertility in desert through complete genome and comparative transcriptomic analysis.</title>
        <authorList>
            <person name="Dai J."/>
            <person name="Dai W."/>
            <person name="Qiu C."/>
            <person name="Yang Z."/>
            <person name="Zhang Y."/>
            <person name="Zhou M."/>
            <person name="Zhang L."/>
            <person name="Fang C."/>
            <person name="Gao Q."/>
            <person name="Yang Q."/>
            <person name="Li X."/>
            <person name="Wang Z."/>
            <person name="Wang Z."/>
            <person name="Jia Z."/>
            <person name="Chen X."/>
        </authorList>
    </citation>
    <scope>NUCLEOTIDE SEQUENCE [LARGE SCALE GENOMIC DNA]</scope>
    <source>
        <strain evidence="20 21">X14-1T</strain>
    </source>
</reference>
<evidence type="ECO:0000256" key="2">
    <source>
        <dbReference type="ARBA" id="ARBA00007316"/>
    </source>
</evidence>
<comment type="similarity">
    <text evidence="3">Belongs to the etk/wzc family.</text>
</comment>
<keyword evidence="21" id="KW-1185">Reference proteome</keyword>
<evidence type="ECO:0000256" key="1">
    <source>
        <dbReference type="ARBA" id="ARBA00004429"/>
    </source>
</evidence>
<evidence type="ECO:0000256" key="8">
    <source>
        <dbReference type="ARBA" id="ARBA00022692"/>
    </source>
</evidence>
<dbReference type="HOGENOM" id="CLU_009912_6_0_10"/>
<dbReference type="STRING" id="400092.PKOR_13785"/>
<evidence type="ECO:0000256" key="6">
    <source>
        <dbReference type="ARBA" id="ARBA00022519"/>
    </source>
</evidence>
<dbReference type="Gene3D" id="3.40.50.300">
    <property type="entry name" value="P-loop containing nucleotide triphosphate hydrolases"/>
    <property type="match status" value="1"/>
</dbReference>
<dbReference type="OrthoDB" id="9794577at2"/>
<dbReference type="SUPFAM" id="SSF52540">
    <property type="entry name" value="P-loop containing nucleoside triphosphate hydrolases"/>
    <property type="match status" value="1"/>
</dbReference>
<dbReference type="Pfam" id="PF13614">
    <property type="entry name" value="AAA_31"/>
    <property type="match status" value="1"/>
</dbReference>
<dbReference type="PANTHER" id="PTHR32309">
    <property type="entry name" value="TYROSINE-PROTEIN KINASE"/>
    <property type="match status" value="1"/>
</dbReference>
<protein>
    <recommendedName>
        <fullName evidence="4">non-specific protein-tyrosine kinase</fullName>
        <ecNumber evidence="4">2.7.10.2</ecNumber>
    </recommendedName>
</protein>